<name>A0A367YKF3_9ASCO</name>
<proteinExistence type="predicted"/>
<feature type="compositionally biased region" description="Pro residues" evidence="1">
    <location>
        <begin position="169"/>
        <end position="180"/>
    </location>
</feature>
<dbReference type="Pfam" id="PF13921">
    <property type="entry name" value="Myb_DNA-bind_6"/>
    <property type="match status" value="1"/>
</dbReference>
<organism evidence="4 5">
    <name type="scientific">Candida viswanathii</name>
    <dbReference type="NCBI Taxonomy" id="5486"/>
    <lineage>
        <taxon>Eukaryota</taxon>
        <taxon>Fungi</taxon>
        <taxon>Dikarya</taxon>
        <taxon>Ascomycota</taxon>
        <taxon>Saccharomycotina</taxon>
        <taxon>Pichiomycetes</taxon>
        <taxon>Debaryomycetaceae</taxon>
        <taxon>Candida/Lodderomyces clade</taxon>
        <taxon>Candida</taxon>
    </lineage>
</organism>
<evidence type="ECO:0000313" key="5">
    <source>
        <dbReference type="Proteomes" id="UP000253472"/>
    </source>
</evidence>
<dbReference type="PROSITE" id="PS51294">
    <property type="entry name" value="HTH_MYB"/>
    <property type="match status" value="1"/>
</dbReference>
<feature type="region of interest" description="Disordered" evidence="1">
    <location>
        <begin position="331"/>
        <end position="357"/>
    </location>
</feature>
<dbReference type="CDD" id="cd00167">
    <property type="entry name" value="SANT"/>
    <property type="match status" value="1"/>
</dbReference>
<comment type="caution">
    <text evidence="4">The sequence shown here is derived from an EMBL/GenBank/DDBJ whole genome shotgun (WGS) entry which is preliminary data.</text>
</comment>
<feature type="compositionally biased region" description="Polar residues" evidence="1">
    <location>
        <begin position="56"/>
        <end position="98"/>
    </location>
</feature>
<dbReference type="AlphaFoldDB" id="A0A367YKF3"/>
<feature type="domain" description="HTH myb-type" evidence="3">
    <location>
        <begin position="262"/>
        <end position="316"/>
    </location>
</feature>
<dbReference type="PROSITE" id="PS50090">
    <property type="entry name" value="MYB_LIKE"/>
    <property type="match status" value="1"/>
</dbReference>
<gene>
    <name evidence="4" type="ORF">Cantr_01732</name>
</gene>
<feature type="region of interest" description="Disordered" evidence="1">
    <location>
        <begin position="48"/>
        <end position="184"/>
    </location>
</feature>
<feature type="region of interest" description="Disordered" evidence="1">
    <location>
        <begin position="1"/>
        <end position="36"/>
    </location>
</feature>
<dbReference type="SMART" id="SM00717">
    <property type="entry name" value="SANT"/>
    <property type="match status" value="1"/>
</dbReference>
<dbReference type="InterPro" id="IPR009057">
    <property type="entry name" value="Homeodomain-like_sf"/>
</dbReference>
<feature type="compositionally biased region" description="Low complexity" evidence="1">
    <location>
        <begin position="9"/>
        <end position="36"/>
    </location>
</feature>
<dbReference type="Gene3D" id="1.10.10.60">
    <property type="entry name" value="Homeodomain-like"/>
    <property type="match status" value="1"/>
</dbReference>
<feature type="compositionally biased region" description="Pro residues" evidence="1">
    <location>
        <begin position="151"/>
        <end position="160"/>
    </location>
</feature>
<dbReference type="OrthoDB" id="2143914at2759"/>
<protein>
    <submittedName>
        <fullName evidence="4">Uncharacterized protein</fullName>
    </submittedName>
</protein>
<feature type="domain" description="Myb-like" evidence="2">
    <location>
        <begin position="262"/>
        <end position="312"/>
    </location>
</feature>
<accession>A0A367YKF3</accession>
<reference evidence="4 5" key="1">
    <citation type="submission" date="2018-06" db="EMBL/GenBank/DDBJ databases">
        <title>Whole genome sequencing of Candida tropicalis (genome annotated by CSBL at Korea University).</title>
        <authorList>
            <person name="Ahn J."/>
        </authorList>
    </citation>
    <scope>NUCLEOTIDE SEQUENCE [LARGE SCALE GENOMIC DNA]</scope>
    <source>
        <strain evidence="4 5">ATCC 20962</strain>
    </source>
</reference>
<sequence length="357" mass="39205">MHNNKDTNGGSSSSSGHPILHSIQTGSSSPSQIIPSVQHIQQSINLQPIKIPSPIDENSGSSKVVLSPNDRMSLSSASSFGKSYHYSSTTPIISHQPQSASSTSSSRPAVLIASSPTIQPTTAPPQPPPSATSLPPINSRSPPTRILAPMQVPPPQPQPQPQQQQQQQQPPPVQTPPQPIPSYSTNQYVYFQQQPNQQQQQPQYPPAQYVYYQQQAQAQAQQQFMLQQSNPYYQQVRYQHQQLQQVQQGLAPTIGGAANIRRKSKQSTTWSPKEDKLLRELKEVQKLGWREISTFFNDRTPNACQFRWRRIISSVTGNTSTVNITRNNLPSVGGLGGADAGKSPAKGNGHSINFLLN</sequence>
<dbReference type="InterPro" id="IPR017930">
    <property type="entry name" value="Myb_dom"/>
</dbReference>
<evidence type="ECO:0000313" key="4">
    <source>
        <dbReference type="EMBL" id="RCK66049.1"/>
    </source>
</evidence>
<dbReference type="SUPFAM" id="SSF46689">
    <property type="entry name" value="Homeodomain-like"/>
    <property type="match status" value="1"/>
</dbReference>
<keyword evidence="5" id="KW-1185">Reference proteome</keyword>
<dbReference type="Proteomes" id="UP000253472">
    <property type="component" value="Unassembled WGS sequence"/>
</dbReference>
<evidence type="ECO:0000259" key="3">
    <source>
        <dbReference type="PROSITE" id="PS51294"/>
    </source>
</evidence>
<evidence type="ECO:0000256" key="1">
    <source>
        <dbReference type="SAM" id="MobiDB-lite"/>
    </source>
</evidence>
<dbReference type="InterPro" id="IPR001005">
    <property type="entry name" value="SANT/Myb"/>
</dbReference>
<dbReference type="EMBL" id="QLNQ01000018">
    <property type="protein sequence ID" value="RCK66049.1"/>
    <property type="molecule type" value="Genomic_DNA"/>
</dbReference>
<evidence type="ECO:0000259" key="2">
    <source>
        <dbReference type="PROSITE" id="PS50090"/>
    </source>
</evidence>
<dbReference type="STRING" id="5486.A0A367YKF3"/>